<evidence type="ECO:0000313" key="1">
    <source>
        <dbReference type="EMBL" id="KAG0575608.1"/>
    </source>
</evidence>
<keyword evidence="2" id="KW-1185">Reference proteome</keyword>
<name>A0A8T0HZ45_CERPU</name>
<protein>
    <submittedName>
        <fullName evidence="1">Uncharacterized protein</fullName>
    </submittedName>
</protein>
<proteinExistence type="predicted"/>
<dbReference type="Proteomes" id="UP000822688">
    <property type="component" value="Chromosome 5"/>
</dbReference>
<comment type="caution">
    <text evidence="1">The sequence shown here is derived from an EMBL/GenBank/DDBJ whole genome shotgun (WGS) entry which is preliminary data.</text>
</comment>
<dbReference type="EMBL" id="CM026425">
    <property type="protein sequence ID" value="KAG0575608.1"/>
    <property type="molecule type" value="Genomic_DNA"/>
</dbReference>
<accession>A0A8T0HZ45</accession>
<gene>
    <name evidence="1" type="ORF">KC19_5G016300</name>
</gene>
<sequence length="70" mass="8012">MVWTLTIHPRGETRMARIKEHAQFPAPNQKTKVPVAHFLVPNSVLLFVFGPMRFTTRCLVPCTRGRDTHA</sequence>
<evidence type="ECO:0000313" key="2">
    <source>
        <dbReference type="Proteomes" id="UP000822688"/>
    </source>
</evidence>
<reference evidence="1" key="1">
    <citation type="submission" date="2020-06" db="EMBL/GenBank/DDBJ databases">
        <title>WGS assembly of Ceratodon purpureus strain R40.</title>
        <authorList>
            <person name="Carey S.B."/>
            <person name="Jenkins J."/>
            <person name="Shu S."/>
            <person name="Lovell J.T."/>
            <person name="Sreedasyam A."/>
            <person name="Maumus F."/>
            <person name="Tiley G.P."/>
            <person name="Fernandez-Pozo N."/>
            <person name="Barry K."/>
            <person name="Chen C."/>
            <person name="Wang M."/>
            <person name="Lipzen A."/>
            <person name="Daum C."/>
            <person name="Saski C.A."/>
            <person name="Payton A.C."/>
            <person name="Mcbreen J.C."/>
            <person name="Conrad R.E."/>
            <person name="Kollar L.M."/>
            <person name="Olsson S."/>
            <person name="Huttunen S."/>
            <person name="Landis J.B."/>
            <person name="Wickett N.J."/>
            <person name="Johnson M.G."/>
            <person name="Rensing S.A."/>
            <person name="Grimwood J."/>
            <person name="Schmutz J."/>
            <person name="Mcdaniel S.F."/>
        </authorList>
    </citation>
    <scope>NUCLEOTIDE SEQUENCE</scope>
    <source>
        <strain evidence="1">R40</strain>
    </source>
</reference>
<organism evidence="1 2">
    <name type="scientific">Ceratodon purpureus</name>
    <name type="common">Fire moss</name>
    <name type="synonym">Dicranum purpureum</name>
    <dbReference type="NCBI Taxonomy" id="3225"/>
    <lineage>
        <taxon>Eukaryota</taxon>
        <taxon>Viridiplantae</taxon>
        <taxon>Streptophyta</taxon>
        <taxon>Embryophyta</taxon>
        <taxon>Bryophyta</taxon>
        <taxon>Bryophytina</taxon>
        <taxon>Bryopsida</taxon>
        <taxon>Dicranidae</taxon>
        <taxon>Pseudoditrichales</taxon>
        <taxon>Ditrichaceae</taxon>
        <taxon>Ceratodon</taxon>
    </lineage>
</organism>
<dbReference type="AlphaFoldDB" id="A0A8T0HZ45"/>